<dbReference type="AlphaFoldDB" id="A0A448YFG7"/>
<dbReference type="OrthoDB" id="10264848at2759"/>
<feature type="region of interest" description="Disordered" evidence="1">
    <location>
        <begin position="672"/>
        <end position="735"/>
    </location>
</feature>
<feature type="compositionally biased region" description="Basic and acidic residues" evidence="1">
    <location>
        <begin position="55"/>
        <end position="104"/>
    </location>
</feature>
<dbReference type="InterPro" id="IPR037191">
    <property type="entry name" value="VPS9_dom_sf"/>
</dbReference>
<gene>
    <name evidence="3" type="ORF">BRENAR_LOCUS420</name>
</gene>
<dbReference type="Pfam" id="PF02204">
    <property type="entry name" value="VPS9"/>
    <property type="match status" value="1"/>
</dbReference>
<sequence length="817" mass="91516">MLHTPPTKRTWAPEAAVRSSYNAEDGLYSSGDDASGGQTTMKSEGLKQKPTGLIDKAETGKEDDSEETRAGDIDSFPDKDKAQNSDVDTKQIEKPSELSERTEDNTPTLLVETSSSQETVSLDSQTGDTKPRVQKKDDPTLLDDTFEIPAESDLPLELLREYDTFLKYLKEPRFARPLATCEIADLFQRFYRKFSARARNLVYNGSSKQTVELSEYDRPRDYLYYKYNLLAERLVCDKFYSSIMFPKKGISIDDYVRRINDDLAIKLACLQALDIKFRHLDIDLPESEERNFVDQLHQCILPTFELFTSERSPTLKMKYLYKVHKILSDLIQRLEATQKDNYFAMNTDIYLPVLIYTVIQLEDLRTHSLVSQLNFMKRFADEHVYELEDETYRDEKGKLLYVLTNFEACISYLASVTLSDLRIEPPGDETDLLPDIQVPREQILDLLTKPLEIQSIDDETKKYKQANALPRSRSSSYFSSFQQTPLSESIYHADQGIRNISKSVDASLKSIMGRVPWISMAGAAVGATESDEDLALKQQLEENVAFQQFQKTGQTVGDIPAETSEEHKITPVSSASTGSSSQLQNNNSRHRSTVSLNSNGSRTKIDEANVDRKLQASVQPLPDVLPGSQIPPERLLSRFTNTVGSAMKNFLPASANSSSTSLNAHLMEPAISEQGNTGNAGSPRPGKTAGKVRSRAASLMSGSFFGNSGSPQRISRSSSMQQFGEGSNNSEHRPGILNSLESALENVKNRSRGNSLGEPPQLRNIISSGSLASQNGPTMRSPDRTTIYKKFSKPFEDMSVSELKEMYRNYQALVNDL</sequence>
<protein>
    <submittedName>
        <fullName evidence="3">DEKNAAC100694</fullName>
    </submittedName>
</protein>
<organism evidence="3 4">
    <name type="scientific">Brettanomyces naardenensis</name>
    <name type="common">Yeast</name>
    <dbReference type="NCBI Taxonomy" id="13370"/>
    <lineage>
        <taxon>Eukaryota</taxon>
        <taxon>Fungi</taxon>
        <taxon>Dikarya</taxon>
        <taxon>Ascomycota</taxon>
        <taxon>Saccharomycotina</taxon>
        <taxon>Pichiomycetes</taxon>
        <taxon>Pichiales</taxon>
        <taxon>Pichiaceae</taxon>
        <taxon>Brettanomyces</taxon>
    </lineage>
</organism>
<dbReference type="Proteomes" id="UP000290900">
    <property type="component" value="Unassembled WGS sequence"/>
</dbReference>
<dbReference type="Gene3D" id="1.20.1050.80">
    <property type="entry name" value="VPS9 domain"/>
    <property type="match status" value="1"/>
</dbReference>
<keyword evidence="4" id="KW-1185">Reference proteome</keyword>
<reference evidence="3 4" key="1">
    <citation type="submission" date="2018-12" db="EMBL/GenBank/DDBJ databases">
        <authorList>
            <person name="Tiukova I."/>
            <person name="Dainat J."/>
        </authorList>
    </citation>
    <scope>NUCLEOTIDE SEQUENCE [LARGE SCALE GENOMIC DNA]</scope>
</reference>
<feature type="region of interest" description="Disordered" evidence="1">
    <location>
        <begin position="566"/>
        <end position="610"/>
    </location>
</feature>
<feature type="compositionally biased region" description="Polar residues" evidence="1">
    <location>
        <begin position="105"/>
        <end position="128"/>
    </location>
</feature>
<evidence type="ECO:0000259" key="2">
    <source>
        <dbReference type="PROSITE" id="PS51205"/>
    </source>
</evidence>
<dbReference type="SMART" id="SM00167">
    <property type="entry name" value="VPS9"/>
    <property type="match status" value="1"/>
</dbReference>
<dbReference type="SUPFAM" id="SSF109993">
    <property type="entry name" value="VPS9 domain"/>
    <property type="match status" value="1"/>
</dbReference>
<feature type="region of interest" description="Disordered" evidence="1">
    <location>
        <begin position="1"/>
        <end position="138"/>
    </location>
</feature>
<accession>A0A448YFG7</accession>
<dbReference type="InterPro" id="IPR003123">
    <property type="entry name" value="VPS9"/>
</dbReference>
<evidence type="ECO:0000313" key="4">
    <source>
        <dbReference type="Proteomes" id="UP000290900"/>
    </source>
</evidence>
<dbReference type="PROSITE" id="PS51205">
    <property type="entry name" value="VPS9"/>
    <property type="match status" value="1"/>
</dbReference>
<dbReference type="STRING" id="13370.A0A448YFG7"/>
<name>A0A448YFG7_BRENA</name>
<feature type="compositionally biased region" description="Low complexity" evidence="1">
    <location>
        <begin position="708"/>
        <end position="722"/>
    </location>
</feature>
<dbReference type="EMBL" id="CAACVR010000001">
    <property type="protein sequence ID" value="VEU19683.1"/>
    <property type="molecule type" value="Genomic_DNA"/>
</dbReference>
<evidence type="ECO:0000313" key="3">
    <source>
        <dbReference type="EMBL" id="VEU19683.1"/>
    </source>
</evidence>
<evidence type="ECO:0000256" key="1">
    <source>
        <dbReference type="SAM" id="MobiDB-lite"/>
    </source>
</evidence>
<feature type="compositionally biased region" description="Basic and acidic residues" evidence="1">
    <location>
        <begin position="129"/>
        <end position="138"/>
    </location>
</feature>
<dbReference type="InParanoid" id="A0A448YFG7"/>
<proteinExistence type="predicted"/>
<feature type="compositionally biased region" description="Polar residues" evidence="1">
    <location>
        <begin position="582"/>
        <end position="602"/>
    </location>
</feature>
<feature type="domain" description="VPS9" evidence="2">
    <location>
        <begin position="257"/>
        <end position="422"/>
    </location>
</feature>